<protein>
    <submittedName>
        <fullName evidence="5">Lyase family protein</fullName>
    </submittedName>
</protein>
<dbReference type="InterPro" id="IPR022761">
    <property type="entry name" value="Fumarate_lyase_N"/>
</dbReference>
<organism evidence="5 6">
    <name type="scientific">Rothia santali</name>
    <dbReference type="NCBI Taxonomy" id="2949643"/>
    <lineage>
        <taxon>Bacteria</taxon>
        <taxon>Bacillati</taxon>
        <taxon>Actinomycetota</taxon>
        <taxon>Actinomycetes</taxon>
        <taxon>Micrococcales</taxon>
        <taxon>Micrococcaceae</taxon>
        <taxon>Rothia</taxon>
    </lineage>
</organism>
<dbReference type="InterPro" id="IPR024083">
    <property type="entry name" value="Fumarase/histidase_N"/>
</dbReference>
<dbReference type="Proteomes" id="UP001139502">
    <property type="component" value="Unassembled WGS sequence"/>
</dbReference>
<sequence length="302" mass="30761">MPFTDLLTPGGQRAHDVVGPAALLDRLVETEAAWIRAQGAAGAIDPGTAAAAADRLGTGRDYDAARLAAAAEGGGNPVIGLVQEMRERVGDAAAGGDPAWRPLVHRGLTSQDVMDTALMGLCARALDRVLGDLLEAGDALAVLAEEHAGTPLLARTLAQPALPTSFGARAGTWLAGLTGGVPRLRRARGGAVLAGRGRRDPRGPRRVGRPDGVGPGSSPSGWGPPGEELGLAGEGLGVWHTRRGPVQRLAEALAEAAQACARIAGDVVLSARAEIAELSEPAARGRAGPPRCRTSAIPCCRC</sequence>
<evidence type="ECO:0000313" key="6">
    <source>
        <dbReference type="Proteomes" id="UP001139502"/>
    </source>
</evidence>
<dbReference type="Pfam" id="PF00206">
    <property type="entry name" value="Lyase_1"/>
    <property type="match status" value="1"/>
</dbReference>
<gene>
    <name evidence="5" type="ORF">NBM05_01720</name>
</gene>
<feature type="domain" description="Fumarate lyase N-terminal" evidence="4">
    <location>
        <begin position="52"/>
        <end position="188"/>
    </location>
</feature>
<evidence type="ECO:0000256" key="3">
    <source>
        <dbReference type="SAM" id="MobiDB-lite"/>
    </source>
</evidence>
<dbReference type="PANTHER" id="PTHR43172:SF2">
    <property type="entry name" value="ADENYLOSUCCINATE LYASE C-TERMINAL DOMAIN-CONTAINING PROTEIN"/>
    <property type="match status" value="1"/>
</dbReference>
<dbReference type="AlphaFoldDB" id="A0A9X2KHH2"/>
<dbReference type="Gene3D" id="1.10.275.10">
    <property type="entry name" value="Fumarase/aspartase (N-terminal domain)"/>
    <property type="match status" value="1"/>
</dbReference>
<dbReference type="InterPro" id="IPR008948">
    <property type="entry name" value="L-Aspartase-like"/>
</dbReference>
<name>A0A9X2KHH2_9MICC</name>
<reference evidence="5" key="1">
    <citation type="submission" date="2022-06" db="EMBL/GenBank/DDBJ databases">
        <title>Rothia sp. isolated from sandalwood seedling.</title>
        <authorList>
            <person name="Tuikhar N."/>
            <person name="Kirdat K."/>
            <person name="Thorat V."/>
            <person name="Swetha P."/>
            <person name="Padma S."/>
            <person name="Sundararaj R."/>
            <person name="Yadav A."/>
        </authorList>
    </citation>
    <scope>NUCLEOTIDE SEQUENCE</scope>
    <source>
        <strain evidence="5">AR01</strain>
    </source>
</reference>
<evidence type="ECO:0000313" key="5">
    <source>
        <dbReference type="EMBL" id="MCP3424779.1"/>
    </source>
</evidence>
<dbReference type="EMBL" id="JANAFB010000002">
    <property type="protein sequence ID" value="MCP3424779.1"/>
    <property type="molecule type" value="Genomic_DNA"/>
</dbReference>
<evidence type="ECO:0000259" key="4">
    <source>
        <dbReference type="Pfam" id="PF00206"/>
    </source>
</evidence>
<dbReference type="PRINTS" id="PR00149">
    <property type="entry name" value="FUMRATELYASE"/>
</dbReference>
<comment type="similarity">
    <text evidence="2">Belongs to the class-II fumarase/aspartase family.</text>
</comment>
<dbReference type="RefSeq" id="WP_254164650.1">
    <property type="nucleotide sequence ID" value="NZ_JANAFB010000002.1"/>
</dbReference>
<evidence type="ECO:0000256" key="1">
    <source>
        <dbReference type="ARBA" id="ARBA00023239"/>
    </source>
</evidence>
<keyword evidence="6" id="KW-1185">Reference proteome</keyword>
<dbReference type="SUPFAM" id="SSF48557">
    <property type="entry name" value="L-aspartase-like"/>
    <property type="match status" value="1"/>
</dbReference>
<proteinExistence type="inferred from homology"/>
<dbReference type="GO" id="GO:0016829">
    <property type="term" value="F:lyase activity"/>
    <property type="evidence" value="ECO:0007669"/>
    <property type="project" value="UniProtKB-KW"/>
</dbReference>
<dbReference type="PANTHER" id="PTHR43172">
    <property type="entry name" value="ADENYLOSUCCINATE LYASE"/>
    <property type="match status" value="1"/>
</dbReference>
<dbReference type="InterPro" id="IPR000362">
    <property type="entry name" value="Fumarate_lyase_fam"/>
</dbReference>
<evidence type="ECO:0000256" key="2">
    <source>
        <dbReference type="ARBA" id="ARBA00034772"/>
    </source>
</evidence>
<accession>A0A9X2KHH2</accession>
<comment type="caution">
    <text evidence="5">The sequence shown here is derived from an EMBL/GenBank/DDBJ whole genome shotgun (WGS) entry which is preliminary data.</text>
</comment>
<feature type="compositionally biased region" description="Low complexity" evidence="3">
    <location>
        <begin position="210"/>
        <end position="229"/>
    </location>
</feature>
<feature type="region of interest" description="Disordered" evidence="3">
    <location>
        <begin position="188"/>
        <end position="229"/>
    </location>
</feature>
<dbReference type="Gene3D" id="1.20.200.10">
    <property type="entry name" value="Fumarase/aspartase (Central domain)"/>
    <property type="match status" value="1"/>
</dbReference>
<keyword evidence="1 5" id="KW-0456">Lyase</keyword>